<evidence type="ECO:0000256" key="2">
    <source>
        <dbReference type="ARBA" id="ARBA00007825"/>
    </source>
</evidence>
<dbReference type="InterPro" id="IPR015889">
    <property type="entry name" value="Intradiol_dOase_core"/>
</dbReference>
<evidence type="ECO:0000256" key="1">
    <source>
        <dbReference type="ARBA" id="ARBA00001965"/>
    </source>
</evidence>
<evidence type="ECO:0000256" key="6">
    <source>
        <dbReference type="ARBA" id="ARBA00023004"/>
    </source>
</evidence>
<dbReference type="AlphaFoldDB" id="A0A1T5BKQ3"/>
<organism evidence="9 10">
    <name type="scientific">Rhizorhabdus histidinilytica</name>
    <dbReference type="NCBI Taxonomy" id="439228"/>
    <lineage>
        <taxon>Bacteria</taxon>
        <taxon>Pseudomonadati</taxon>
        <taxon>Pseudomonadota</taxon>
        <taxon>Alphaproteobacteria</taxon>
        <taxon>Sphingomonadales</taxon>
        <taxon>Sphingomonadaceae</taxon>
        <taxon>Rhizorhabdus</taxon>
    </lineage>
</organism>
<dbReference type="PANTHER" id="PTHR33711:SF7">
    <property type="entry name" value="INTRADIOL RING-CLEAVAGE DIOXYGENASES DOMAIN-CONTAINING PROTEIN-RELATED"/>
    <property type="match status" value="1"/>
</dbReference>
<feature type="domain" description="Catechol dioxygenase N-terminal" evidence="8">
    <location>
        <begin position="19"/>
        <end position="83"/>
    </location>
</feature>
<keyword evidence="10" id="KW-1185">Reference proteome</keyword>
<accession>A0A1T5BKQ3</accession>
<dbReference type="PANTHER" id="PTHR33711">
    <property type="entry name" value="DIOXYGENASE, PUTATIVE (AFU_ORTHOLOGUE AFUA_2G02910)-RELATED"/>
    <property type="match status" value="1"/>
</dbReference>
<dbReference type="InterPro" id="IPR050770">
    <property type="entry name" value="Intradiol_RC_Dioxygenase"/>
</dbReference>
<name>A0A1T5BKQ3_9SPHN</name>
<dbReference type="Proteomes" id="UP000189818">
    <property type="component" value="Unassembled WGS sequence"/>
</dbReference>
<keyword evidence="3" id="KW-0479">Metal-binding</keyword>
<evidence type="ECO:0000313" key="10">
    <source>
        <dbReference type="Proteomes" id="UP000189818"/>
    </source>
</evidence>
<evidence type="ECO:0000256" key="5">
    <source>
        <dbReference type="ARBA" id="ARBA00023002"/>
    </source>
</evidence>
<dbReference type="OrthoDB" id="9800887at2"/>
<protein>
    <submittedName>
        <fullName evidence="9">Catechol 1,2-dioxygenase</fullName>
    </submittedName>
</protein>
<dbReference type="SUPFAM" id="SSF49482">
    <property type="entry name" value="Aromatic compound dioxygenase"/>
    <property type="match status" value="1"/>
</dbReference>
<dbReference type="GO" id="GO:0018576">
    <property type="term" value="F:catechol 1,2-dioxygenase activity"/>
    <property type="evidence" value="ECO:0007669"/>
    <property type="project" value="InterPro"/>
</dbReference>
<gene>
    <name evidence="9" type="ORF">SAMN06295920_10389</name>
</gene>
<evidence type="ECO:0000259" key="8">
    <source>
        <dbReference type="Pfam" id="PF04444"/>
    </source>
</evidence>
<dbReference type="GO" id="GO:0009712">
    <property type="term" value="P:catechol-containing compound metabolic process"/>
    <property type="evidence" value="ECO:0007669"/>
    <property type="project" value="InterPro"/>
</dbReference>
<dbReference type="InterPro" id="IPR007535">
    <property type="entry name" value="Catechol_dOase_N"/>
</dbReference>
<evidence type="ECO:0000256" key="4">
    <source>
        <dbReference type="ARBA" id="ARBA00022964"/>
    </source>
</evidence>
<evidence type="ECO:0000256" key="3">
    <source>
        <dbReference type="ARBA" id="ARBA00022723"/>
    </source>
</evidence>
<feature type="domain" description="Intradiol ring-cleavage dioxygenases" evidence="7">
    <location>
        <begin position="94"/>
        <end position="252"/>
    </location>
</feature>
<comment type="cofactor">
    <cofactor evidence="1">
        <name>Fe(3+)</name>
        <dbReference type="ChEBI" id="CHEBI:29034"/>
    </cofactor>
</comment>
<proteinExistence type="inferred from homology"/>
<reference evidence="10" key="1">
    <citation type="submission" date="2017-02" db="EMBL/GenBank/DDBJ databases">
        <authorList>
            <person name="Varghese N."/>
            <person name="Submissions S."/>
        </authorList>
    </citation>
    <scope>NUCLEOTIDE SEQUENCE [LARGE SCALE GENOMIC DNA]</scope>
    <source>
        <strain evidence="10">UM2</strain>
    </source>
</reference>
<evidence type="ECO:0000259" key="7">
    <source>
        <dbReference type="Pfam" id="PF00775"/>
    </source>
</evidence>
<dbReference type="Pfam" id="PF04444">
    <property type="entry name" value="Dioxygenase_N"/>
    <property type="match status" value="1"/>
</dbReference>
<dbReference type="Pfam" id="PF00775">
    <property type="entry name" value="Dioxygenase_C"/>
    <property type="match status" value="1"/>
</dbReference>
<comment type="similarity">
    <text evidence="2">Belongs to the intradiol ring-cleavage dioxygenase family.</text>
</comment>
<dbReference type="InterPro" id="IPR000627">
    <property type="entry name" value="Intradiol_dOase_C"/>
</dbReference>
<dbReference type="GO" id="GO:0008199">
    <property type="term" value="F:ferric iron binding"/>
    <property type="evidence" value="ECO:0007669"/>
    <property type="project" value="InterPro"/>
</dbReference>
<sequence>MILETDITKAVLATFGGDDGRLREVMTSLVRHLHDFARDVRLTPEEMHVGIEFLNAVVATNSATHNETVLLSDVLGLSSLVCSESQYDDEALLGPFWRMGAPLLANGATIDQTGTGGVPLYVEGEAVDPDGGPIEGVEVHVWQASPVGLYENQDPDQAEMNLRGRFMTDVQGRFAFHSIMPAGYPVPTHGPVGGLLRALGRHPMRPAHLHIMLYKPGRTTLITQMFVDDDEYLASDAVFGVKPALVGGYRPIDPDHPDAGFRLHRRFVLVPGEAILPTPPIE</sequence>
<keyword evidence="4 9" id="KW-0223">Dioxygenase</keyword>
<keyword evidence="6" id="KW-0408">Iron</keyword>
<dbReference type="STRING" id="439228.SAMN06295920_10389"/>
<keyword evidence="5" id="KW-0560">Oxidoreductase</keyword>
<evidence type="ECO:0000313" key="9">
    <source>
        <dbReference type="EMBL" id="SKB47891.1"/>
    </source>
</evidence>
<dbReference type="Gene3D" id="2.60.130.10">
    <property type="entry name" value="Aromatic compound dioxygenase"/>
    <property type="match status" value="1"/>
</dbReference>
<dbReference type="EMBL" id="FUYM01000003">
    <property type="protein sequence ID" value="SKB47891.1"/>
    <property type="molecule type" value="Genomic_DNA"/>
</dbReference>